<sequence>MAQKFYPNSIPPNGFPPNFAAPPSQPPFDYFPGQTQPPIMSGQQPHFNPKGPPSMPIRPQRPPPLQQIIPAIAAAAAASMGPNSFLAGQGEQEKVTLIMQVLQLSDEQLVLLPEDQRRSIMILKEQLGKTGAI</sequence>
<proteinExistence type="evidence at transcript level"/>
<dbReference type="Pfam" id="PF14304">
    <property type="entry name" value="CSTF_C"/>
    <property type="match status" value="1"/>
</dbReference>
<evidence type="ECO:0000256" key="3">
    <source>
        <dbReference type="ARBA" id="ARBA00023242"/>
    </source>
</evidence>
<evidence type="ECO:0000256" key="2">
    <source>
        <dbReference type="ARBA" id="ARBA00022884"/>
    </source>
</evidence>
<dbReference type="GO" id="GO:0003723">
    <property type="term" value="F:RNA binding"/>
    <property type="evidence" value="ECO:0007669"/>
    <property type="project" value="UniProtKB-KW"/>
</dbReference>
<reference evidence="6" key="1">
    <citation type="submission" date="2004-11" db="EMBL/GenBank/DDBJ databases">
        <title>The full-length cDNA sequences of Schistosoma japonicum genes.</title>
        <authorList>
            <person name="Han Z."/>
        </authorList>
    </citation>
    <scope>NUCLEOTIDE SEQUENCE</scope>
</reference>
<feature type="compositionally biased region" description="Polar residues" evidence="4">
    <location>
        <begin position="33"/>
        <end position="46"/>
    </location>
</feature>
<feature type="domain" description="Transcription termination and cleavage factor C-terminal" evidence="5">
    <location>
        <begin position="91"/>
        <end position="127"/>
    </location>
</feature>
<keyword evidence="3" id="KW-0539">Nucleus</keyword>
<name>Q5DA44_SCHJA</name>
<comment type="subcellular location">
    <subcellularLocation>
        <location evidence="1">Nucleus</location>
    </subcellularLocation>
</comment>
<dbReference type="GO" id="GO:0031124">
    <property type="term" value="P:mRNA 3'-end processing"/>
    <property type="evidence" value="ECO:0007669"/>
    <property type="project" value="InterPro"/>
</dbReference>
<dbReference type="Gene3D" id="1.10.20.70">
    <property type="entry name" value="Transcription termination and cleavage factor, C-terminal domain"/>
    <property type="match status" value="1"/>
</dbReference>
<feature type="compositionally biased region" description="Pro residues" evidence="4">
    <location>
        <begin position="9"/>
        <end position="26"/>
    </location>
</feature>
<accession>Q5DA44</accession>
<dbReference type="EMBL" id="AY815580">
    <property type="protein sequence ID" value="AAW27312.1"/>
    <property type="molecule type" value="mRNA"/>
</dbReference>
<dbReference type="AlphaFoldDB" id="Q5DA44"/>
<dbReference type="FunFam" id="1.10.20.70:FF:000001">
    <property type="entry name" value="Cleavage stimulation factor subunit 2"/>
    <property type="match status" value="1"/>
</dbReference>
<keyword evidence="2" id="KW-0694">RNA-binding</keyword>
<dbReference type="InterPro" id="IPR038192">
    <property type="entry name" value="CSTF_C_sf"/>
</dbReference>
<evidence type="ECO:0000259" key="5">
    <source>
        <dbReference type="Pfam" id="PF14304"/>
    </source>
</evidence>
<dbReference type="GO" id="GO:0005634">
    <property type="term" value="C:nucleus"/>
    <property type="evidence" value="ECO:0007669"/>
    <property type="project" value="UniProtKB-SubCell"/>
</dbReference>
<reference evidence="6" key="2">
    <citation type="journal article" date="2006" name="PLoS Pathog.">
        <title>New perspectives on host-parasite interplay by comparative transcriptomic and proteomic analyses of Schistosoma japonicum.</title>
        <authorList>
            <person name="Liu F."/>
            <person name="Lu J."/>
            <person name="Hu W."/>
            <person name="Wang S.Y."/>
            <person name="Cui S.J."/>
            <person name="Chi M."/>
            <person name="Yan Q."/>
            <person name="Wang X.R."/>
            <person name="Song H.D."/>
            <person name="Xu X.N."/>
            <person name="Wang J.J."/>
            <person name="Zhang X.L."/>
            <person name="Zhang X."/>
            <person name="Wang Z.Q."/>
            <person name="Xue C.L."/>
            <person name="Brindley P.J."/>
            <person name="McManus D.P."/>
            <person name="Yang P.Y."/>
            <person name="Feng Z."/>
            <person name="Chen Z."/>
            <person name="Han Z.G."/>
        </authorList>
    </citation>
    <scope>NUCLEOTIDE SEQUENCE</scope>
</reference>
<feature type="compositionally biased region" description="Pro residues" evidence="4">
    <location>
        <begin position="50"/>
        <end position="64"/>
    </location>
</feature>
<dbReference type="InterPro" id="IPR026896">
    <property type="entry name" value="CSTF_C"/>
</dbReference>
<evidence type="ECO:0000256" key="1">
    <source>
        <dbReference type="ARBA" id="ARBA00004123"/>
    </source>
</evidence>
<feature type="region of interest" description="Disordered" evidence="4">
    <location>
        <begin position="1"/>
        <end position="64"/>
    </location>
</feature>
<protein>
    <submittedName>
        <fullName evidence="6">SJCHGC05674 protein</fullName>
    </submittedName>
</protein>
<evidence type="ECO:0000256" key="4">
    <source>
        <dbReference type="SAM" id="MobiDB-lite"/>
    </source>
</evidence>
<evidence type="ECO:0000313" key="6">
    <source>
        <dbReference type="EMBL" id="AAW27312.1"/>
    </source>
</evidence>
<organism evidence="6">
    <name type="scientific">Schistosoma japonicum</name>
    <name type="common">Blood fluke</name>
    <dbReference type="NCBI Taxonomy" id="6182"/>
    <lineage>
        <taxon>Eukaryota</taxon>
        <taxon>Metazoa</taxon>
        <taxon>Spiralia</taxon>
        <taxon>Lophotrochozoa</taxon>
        <taxon>Platyhelminthes</taxon>
        <taxon>Trematoda</taxon>
        <taxon>Digenea</taxon>
        <taxon>Strigeidida</taxon>
        <taxon>Schistosomatoidea</taxon>
        <taxon>Schistosomatidae</taxon>
        <taxon>Schistosoma</taxon>
    </lineage>
</organism>